<accession>A0A8S1D312</accession>
<dbReference type="EMBL" id="CADEPI010000102">
    <property type="protein sequence ID" value="CAB3374715.1"/>
    <property type="molecule type" value="Genomic_DNA"/>
</dbReference>
<dbReference type="PANTHER" id="PTHR16071:SF2">
    <property type="entry name" value="FIGNL1-INTERACTING REGULATOR OF RECOMBINATION AND MITOSIS"/>
    <property type="match status" value="1"/>
</dbReference>
<sequence>MSQLQSSLDVDLERLPSLSKEQIKEYLANRLPFLKECMKSSSANPGDAVTASCILFTHCLPVFDCISEAEKNFLSPVLPLFSNLSTEIFTNIENQLQTQELNVDDGLLQVPGILAQCINSCIHFYVSLVGLQPLDLKSFKDCMFQAIVNLLEHYCNSKRFLKTSSAEVLVDLSREVSAVLSSLIVLIKDKVNFDGTERNQEADHIFAKTIDFLFDVSRFAQQAELALPLLAKSWRVYYSLIAIVRKNAIPIDFEVIRPATYLCEQVLQYAELSLDETVPDNGAERLVKFAVFLFQILITMTGGNIESRLVSRLQDVFKLMLSLQRWSEPVLQAREAAVTNRQKMVSQEIVTRVKLLVENFLDKPDFPEWLFDLKFEDEPVQELMLVATVLEEVATKCSSETSQESCRILWINSSRDVNVLSTLFRFIDKCPLSLSNFDSGIYDSCLFSGCLFLVSLDAEEFIVAEQTLLQTLCGSWGTAWPWLLASDLWVCLAKSSNSTQLCLEHVSTLRLLCEQMPVGPQRRMVTSLCQRLIDVMAQFPGVVESGEPLMDFKVDQIKAQIEEFLERPSEASFRQCLDAVDLMRRKSARVELLEVLLRLLPFCHDLDALSECMGLKVLSTCVHYTPLLDARALDTLLTNVPFFCSPALRVASLELLWRLSSRRLDASSVVRLVSEAFNDLLQHHSVVVRKAALQTFVTFAQCSPHEDVVPMAVANNKALQLTVSAFIQKRVSDNYGVDEEMRRLSKIAWAPCDEMRVEKIAALRSKPHGLDTPPRLRTPSPENTLSQMSVGSAVFSSGSPEENSACDTQVAELTSFIDSSVKELKHEKLSAKNKKEIKKSLVKLQGLLDDTF</sequence>
<dbReference type="SUPFAM" id="SSF48371">
    <property type="entry name" value="ARM repeat"/>
    <property type="match status" value="1"/>
</dbReference>
<protein>
    <submittedName>
        <fullName evidence="2">Uncharacterized protein</fullName>
    </submittedName>
</protein>
<dbReference type="Proteomes" id="UP000494165">
    <property type="component" value="Unassembled WGS sequence"/>
</dbReference>
<dbReference type="AlphaFoldDB" id="A0A8S1D312"/>
<dbReference type="PANTHER" id="PTHR16071">
    <property type="entry name" value="CHROMOSOME 1 OPEN READING FRAME 112"/>
    <property type="match status" value="1"/>
</dbReference>
<proteinExistence type="predicted"/>
<name>A0A8S1D312_9INSE</name>
<organism evidence="2 3">
    <name type="scientific">Cloeon dipterum</name>
    <dbReference type="NCBI Taxonomy" id="197152"/>
    <lineage>
        <taxon>Eukaryota</taxon>
        <taxon>Metazoa</taxon>
        <taxon>Ecdysozoa</taxon>
        <taxon>Arthropoda</taxon>
        <taxon>Hexapoda</taxon>
        <taxon>Insecta</taxon>
        <taxon>Pterygota</taxon>
        <taxon>Palaeoptera</taxon>
        <taxon>Ephemeroptera</taxon>
        <taxon>Pisciforma</taxon>
        <taxon>Baetidae</taxon>
        <taxon>Cloeon</taxon>
    </lineage>
</organism>
<dbReference type="InterPro" id="IPR016024">
    <property type="entry name" value="ARM-type_fold"/>
</dbReference>
<reference evidence="2 3" key="1">
    <citation type="submission" date="2020-04" db="EMBL/GenBank/DDBJ databases">
        <authorList>
            <person name="Alioto T."/>
            <person name="Alioto T."/>
            <person name="Gomez Garrido J."/>
        </authorList>
    </citation>
    <scope>NUCLEOTIDE SEQUENCE [LARGE SCALE GENOMIC DNA]</scope>
</reference>
<keyword evidence="3" id="KW-1185">Reference proteome</keyword>
<evidence type="ECO:0000313" key="3">
    <source>
        <dbReference type="Proteomes" id="UP000494165"/>
    </source>
</evidence>
<dbReference type="InterPro" id="IPR027902">
    <property type="entry name" value="DUF4487"/>
</dbReference>
<evidence type="ECO:0000313" key="2">
    <source>
        <dbReference type="EMBL" id="CAB3374715.1"/>
    </source>
</evidence>
<comment type="caution">
    <text evidence="2">The sequence shown here is derived from an EMBL/GenBank/DDBJ whole genome shotgun (WGS) entry which is preliminary data.</text>
</comment>
<feature type="region of interest" description="Disordered" evidence="1">
    <location>
        <begin position="766"/>
        <end position="785"/>
    </location>
</feature>
<gene>
    <name evidence="2" type="ORF">CLODIP_2_CD02416</name>
</gene>
<evidence type="ECO:0000256" key="1">
    <source>
        <dbReference type="SAM" id="MobiDB-lite"/>
    </source>
</evidence>